<dbReference type="AlphaFoldDB" id="A0A7C4VHX2"/>
<dbReference type="Gene3D" id="2.60.40.2130">
    <property type="entry name" value="F-spondin domain"/>
    <property type="match status" value="1"/>
</dbReference>
<dbReference type="EMBL" id="DRPZ01000281">
    <property type="protein sequence ID" value="HGY10610.1"/>
    <property type="molecule type" value="Genomic_DNA"/>
</dbReference>
<evidence type="ECO:0000259" key="1">
    <source>
        <dbReference type="Pfam" id="PF06468"/>
    </source>
</evidence>
<gene>
    <name evidence="2" type="ORF">ENK37_11275</name>
</gene>
<name>A0A7C4VHX2_9DEIN</name>
<sequence length="260" mass="27418">MVRPRPYAAGELDARKETHMKRRIVTLGLAGLMLGAFAQMGEEGKEKMGSEMMGPVTFQVRVENVSTPETLKTMKGSVAVPLAPGLWVVHEGANPLFTPGKAAGLGLEQLAEDGDPAALAAALEMKPGVASVGVFAVPEGKMDPAPIFPGQAYTFTVTAAPGARLSLATMFVQSNDWFYAPGPEGIELFPMDHPLEGEVTTLIKLWDAGTEVNEPAGEGPNQAPRQMGKNYGADERGVVHDVMGVELAGPVIKVTITPAK</sequence>
<accession>A0A7C4VHX2</accession>
<reference evidence="2" key="1">
    <citation type="journal article" date="2020" name="mSystems">
        <title>Genome- and Community-Level Interaction Insights into Carbon Utilization and Element Cycling Functions of Hydrothermarchaeota in Hydrothermal Sediment.</title>
        <authorList>
            <person name="Zhou Z."/>
            <person name="Liu Y."/>
            <person name="Xu W."/>
            <person name="Pan J."/>
            <person name="Luo Z.H."/>
            <person name="Li M."/>
        </authorList>
    </citation>
    <scope>NUCLEOTIDE SEQUENCE [LARGE SCALE GENOMIC DNA]</scope>
    <source>
        <strain evidence="2">HyVt-570</strain>
    </source>
</reference>
<dbReference type="NCBIfam" id="NF038123">
    <property type="entry name" value="NF038123_dom"/>
    <property type="match status" value="1"/>
</dbReference>
<dbReference type="Pfam" id="PF06468">
    <property type="entry name" value="Spond_N"/>
    <property type="match status" value="1"/>
</dbReference>
<proteinExistence type="predicted"/>
<comment type="caution">
    <text evidence="2">The sequence shown here is derived from an EMBL/GenBank/DDBJ whole genome shotgun (WGS) entry which is preliminary data.</text>
</comment>
<feature type="domain" description="Spondin" evidence="1">
    <location>
        <begin position="89"/>
        <end position="211"/>
    </location>
</feature>
<organism evidence="2">
    <name type="scientific">Oceanithermus profundus</name>
    <dbReference type="NCBI Taxonomy" id="187137"/>
    <lineage>
        <taxon>Bacteria</taxon>
        <taxon>Thermotogati</taxon>
        <taxon>Deinococcota</taxon>
        <taxon>Deinococci</taxon>
        <taxon>Thermales</taxon>
        <taxon>Thermaceae</taxon>
        <taxon>Oceanithermus</taxon>
    </lineage>
</organism>
<evidence type="ECO:0000313" key="2">
    <source>
        <dbReference type="EMBL" id="HGY10610.1"/>
    </source>
</evidence>
<dbReference type="Proteomes" id="UP000885759">
    <property type="component" value="Unassembled WGS sequence"/>
</dbReference>
<dbReference type="InterPro" id="IPR009465">
    <property type="entry name" value="Spondin_N"/>
</dbReference>
<protein>
    <recommendedName>
        <fullName evidence="1">Spondin domain-containing protein</fullName>
    </recommendedName>
</protein>
<dbReference type="InterPro" id="IPR038678">
    <property type="entry name" value="Spondin_N_sf"/>
</dbReference>